<evidence type="ECO:0000313" key="3">
    <source>
        <dbReference type="Proteomes" id="UP001174691"/>
    </source>
</evidence>
<feature type="region of interest" description="Disordered" evidence="1">
    <location>
        <begin position="1"/>
        <end position="120"/>
    </location>
</feature>
<feature type="compositionally biased region" description="Acidic residues" evidence="1">
    <location>
        <begin position="17"/>
        <end position="27"/>
    </location>
</feature>
<feature type="compositionally biased region" description="Low complexity" evidence="1">
    <location>
        <begin position="30"/>
        <end position="40"/>
    </location>
</feature>
<accession>A0AA38VS99</accession>
<evidence type="ECO:0000256" key="1">
    <source>
        <dbReference type="SAM" id="MobiDB-lite"/>
    </source>
</evidence>
<organism evidence="2 3">
    <name type="scientific">Coniochaeta hoffmannii</name>
    <dbReference type="NCBI Taxonomy" id="91930"/>
    <lineage>
        <taxon>Eukaryota</taxon>
        <taxon>Fungi</taxon>
        <taxon>Dikarya</taxon>
        <taxon>Ascomycota</taxon>
        <taxon>Pezizomycotina</taxon>
        <taxon>Sordariomycetes</taxon>
        <taxon>Sordariomycetidae</taxon>
        <taxon>Coniochaetales</taxon>
        <taxon>Coniochaetaceae</taxon>
        <taxon>Coniochaeta</taxon>
    </lineage>
</organism>
<name>A0AA38VS99_9PEZI</name>
<dbReference type="EMBL" id="JANBVN010000080">
    <property type="protein sequence ID" value="KAJ9149522.1"/>
    <property type="molecule type" value="Genomic_DNA"/>
</dbReference>
<sequence length="1209" mass="135722">MAAPNSPPGPAPVAQMYDDEMDVDDRDDGSGNNSNGSSDGTNKDNDNDSDYLSGNTSESESSDDEPAEPADWSVVGVDYLATKEALDAIGERRSRPPTPPTPPGKPSRPGIHPPPERTPLTGVKTFQQWIPYWSDPKWNDAYYTFDEDGKETELAEVPPLDKQRPALLPKDALRNPTHYAKRFGIHAHQSDGRSRMSPTISTTRRAQLSHVQETLTGRKDYVTIHDAGILLRGADPTLTYAETFTSLLTANKGNAEQFEGCRQLLEMLEEDQAWQQAAFYNVTTDEKAAHDAHSDDPNPVEYDLEGPVHPLFSRSQWLSEETRGDTEENPRLCYNLYGNRGEWCAQNDAVWEVLQPALQLATRFVPACHRIFEAMLCVESRRRVDPSRIPDNGITENKGNWIYFTTNYDRSPGSASRNPEQLGAPHMAVLDFYGFSLYETVQKFLTDRLRLQLYSSAEAWKKGENLTIKDVVWGTTSSSGAEDPGAAGITIFLGAEMIWPLLMPEFTPKEKASCTMMIVATLLHEVAHSFVRALEFILDIARVDNHDPSSPLFGQRREVLVALRGLRAELDSDLEPFYEDEPIQEAGFAYENAILGGTLNSAFMGFGVMYNHSIMMPIALQLETWPSYEPFPHLDTPTTLKDYPLPVDSISTLLPSETYTKFFRQAFWQTEHAKYGYRALNLKPDNGALTVLNRRFLRMKDLIRVFGRTHGNWLLEALRFMKKLGHGLLHAYCSELMGEKMEFVWVRKRFHQECKVWKVRTRAFDKVLDKINSGRAELSAIWQAIHLPEADKLAKIANHNQLYQEALSRGENPVGGQLDWHTYHFRLRVQFSNAFNSLIMSHRDMHHHLLHEIRCIQTMVVDYVQQALSNRQTLHDRYVGPLYRIIEEDLEPSVQDTISSLDRLRTDLNASGSLSAEDDDTIQRIRTFLQLDLNHLAKSKFFLSEDNVVVDNLLWEGELETIPRGRAKKKSQTMKRMATKELCRAPPVVRRLVDKFLDIIEINKDEARKEDAARTRDGLMDAIKRDMKPVEPRKRGQKGGKPFWLLPTPTESPEPTGAMFARPGAGRDVRPWQAAPAPPPQQRGLLFGQPNAIAEPTPPISPAAGPNFAQRYANTPTAFPRAREGESVLRPGSSSSGSTPGVDNADVPAFDLKGGDDVGFGGGPRKPGWGPFGTAWCDSRTVSEELHREGVKTPGFGSVFGRKGDGKKG</sequence>
<feature type="compositionally biased region" description="Pro residues" evidence="1">
    <location>
        <begin position="96"/>
        <end position="117"/>
    </location>
</feature>
<feature type="region of interest" description="Disordered" evidence="1">
    <location>
        <begin position="1186"/>
        <end position="1209"/>
    </location>
</feature>
<feature type="compositionally biased region" description="Pro residues" evidence="1">
    <location>
        <begin position="1"/>
        <end position="11"/>
    </location>
</feature>
<comment type="caution">
    <text evidence="2">The sequence shown here is derived from an EMBL/GenBank/DDBJ whole genome shotgun (WGS) entry which is preliminary data.</text>
</comment>
<gene>
    <name evidence="2" type="ORF">NKR19_g5725</name>
</gene>
<keyword evidence="3" id="KW-1185">Reference proteome</keyword>
<feature type="region of interest" description="Disordered" evidence="1">
    <location>
        <begin position="1029"/>
        <end position="1055"/>
    </location>
</feature>
<feature type="compositionally biased region" description="Basic and acidic residues" evidence="1">
    <location>
        <begin position="84"/>
        <end position="94"/>
    </location>
</feature>
<feature type="region of interest" description="Disordered" evidence="1">
    <location>
        <begin position="1120"/>
        <end position="1171"/>
    </location>
</feature>
<evidence type="ECO:0000313" key="2">
    <source>
        <dbReference type="EMBL" id="KAJ9149522.1"/>
    </source>
</evidence>
<dbReference type="Proteomes" id="UP001174691">
    <property type="component" value="Unassembled WGS sequence"/>
</dbReference>
<reference evidence="2" key="1">
    <citation type="submission" date="2022-07" db="EMBL/GenBank/DDBJ databases">
        <title>Fungi with potential for degradation of polypropylene.</title>
        <authorList>
            <person name="Gostincar C."/>
        </authorList>
    </citation>
    <scope>NUCLEOTIDE SEQUENCE</scope>
    <source>
        <strain evidence="2">EXF-13287</strain>
    </source>
</reference>
<dbReference type="AlphaFoldDB" id="A0AA38VS99"/>
<proteinExistence type="predicted"/>
<protein>
    <submittedName>
        <fullName evidence="2">Uncharacterized protein</fullName>
    </submittedName>
</protein>